<keyword evidence="11" id="KW-1185">Reference proteome</keyword>
<sequence length="341" mass="36498">MAPQPPPLDEQEWADPSVLLGLPGGNVNSESILWYFMNSIFYDPISNNTVVAQDAGRTNNLAVLNSRKNFESLLKTKDGTAFLVAAEPQAPGQPWVIQRQFRTKGTDEKGHQKMEVRVTGTYYTVGEKILMSPNMLDILQARMLSITTNIQEFFELGRAMSHFAPATGHTYLPPSYEIAKAAAAPGSASRAGSPGAESVVEGSQIASAPAAQASMTEYNDDFFMSTLNMVNKYGHEFMDENPLQGEPGAFVFTSTKEQVEARNKAQAAARETGATLAVPVKSIEAESTVSTAAPTPKSIAPEGTSGPSRKGSIAKVPKLPGEKRRKSKGLTSPTSPTGFGP</sequence>
<evidence type="ECO:0000313" key="10">
    <source>
        <dbReference type="EMBL" id="ORY10556.1"/>
    </source>
</evidence>
<evidence type="ECO:0000256" key="4">
    <source>
        <dbReference type="ARBA" id="ARBA00023015"/>
    </source>
</evidence>
<proteinExistence type="inferred from homology"/>
<dbReference type="GO" id="GO:0003712">
    <property type="term" value="F:transcription coregulator activity"/>
    <property type="evidence" value="ECO:0007669"/>
    <property type="project" value="InterPro"/>
</dbReference>
<comment type="similarity">
    <text evidence="2 8">Belongs to the Mediator complex subunit 6 family.</text>
</comment>
<feature type="compositionally biased region" description="Polar residues" evidence="9">
    <location>
        <begin position="329"/>
        <end position="341"/>
    </location>
</feature>
<comment type="function">
    <text evidence="8">Component of the Mediator complex, a coactivator involved in the regulated transcription of nearly all RNA polymerase II-dependent genes. Mediator functions as a bridge to convey information from gene-specific regulatory proteins to the basal RNA polymerase II transcription machinery. Mediator is recruited to promoters by direct interactions with regulatory proteins and serves as a scaffold for the assembly of a functional preinitiation complex with RNA polymerase II and the general transcription factors.</text>
</comment>
<evidence type="ECO:0000256" key="9">
    <source>
        <dbReference type="SAM" id="MobiDB-lite"/>
    </source>
</evidence>
<keyword evidence="6 8" id="KW-0539">Nucleus</keyword>
<comment type="subcellular location">
    <subcellularLocation>
        <location evidence="1 8">Nucleus</location>
    </subcellularLocation>
</comment>
<dbReference type="Pfam" id="PF04934">
    <property type="entry name" value="Med6"/>
    <property type="match status" value="1"/>
</dbReference>
<name>A0A1Y1ZK06_9PLEO</name>
<reference evidence="10 11" key="1">
    <citation type="submission" date="2016-07" db="EMBL/GenBank/DDBJ databases">
        <title>Pervasive Adenine N6-methylation of Active Genes in Fungi.</title>
        <authorList>
            <consortium name="DOE Joint Genome Institute"/>
            <person name="Mondo S.J."/>
            <person name="Dannebaum R.O."/>
            <person name="Kuo R.C."/>
            <person name="Labutti K."/>
            <person name="Haridas S."/>
            <person name="Kuo A."/>
            <person name="Salamov A."/>
            <person name="Ahrendt S.R."/>
            <person name="Lipzen A."/>
            <person name="Sullivan W."/>
            <person name="Andreopoulos W.B."/>
            <person name="Clum A."/>
            <person name="Lindquist E."/>
            <person name="Daum C."/>
            <person name="Ramamoorthy G.K."/>
            <person name="Gryganskyi A."/>
            <person name="Culley D."/>
            <person name="Magnuson J.K."/>
            <person name="James T.Y."/>
            <person name="O'Malley M.A."/>
            <person name="Stajich J.E."/>
            <person name="Spatafora J.W."/>
            <person name="Visel A."/>
            <person name="Grigoriev I.V."/>
        </authorList>
    </citation>
    <scope>NUCLEOTIDE SEQUENCE [LARGE SCALE GENOMIC DNA]</scope>
    <source>
        <strain evidence="10 11">CBS 115471</strain>
    </source>
</reference>
<dbReference type="InterPro" id="IPR007018">
    <property type="entry name" value="Mediator_Med6"/>
</dbReference>
<evidence type="ECO:0000313" key="11">
    <source>
        <dbReference type="Proteomes" id="UP000193144"/>
    </source>
</evidence>
<dbReference type="Gene3D" id="3.10.450.580">
    <property type="entry name" value="Mediator complex, subunit Med6"/>
    <property type="match status" value="1"/>
</dbReference>
<evidence type="ECO:0000256" key="1">
    <source>
        <dbReference type="ARBA" id="ARBA00004123"/>
    </source>
</evidence>
<accession>A0A1Y1ZK06</accession>
<keyword evidence="4 8" id="KW-0805">Transcription regulation</keyword>
<dbReference type="GO" id="GO:0016592">
    <property type="term" value="C:mediator complex"/>
    <property type="evidence" value="ECO:0007669"/>
    <property type="project" value="InterPro"/>
</dbReference>
<gene>
    <name evidence="8" type="primary">MED6</name>
    <name evidence="10" type="ORF">BCR34DRAFT_602006</name>
</gene>
<dbReference type="AlphaFoldDB" id="A0A1Y1ZK06"/>
<keyword evidence="8" id="KW-0010">Activator</keyword>
<organism evidence="10 11">
    <name type="scientific">Clohesyomyces aquaticus</name>
    <dbReference type="NCBI Taxonomy" id="1231657"/>
    <lineage>
        <taxon>Eukaryota</taxon>
        <taxon>Fungi</taxon>
        <taxon>Dikarya</taxon>
        <taxon>Ascomycota</taxon>
        <taxon>Pezizomycotina</taxon>
        <taxon>Dothideomycetes</taxon>
        <taxon>Pleosporomycetidae</taxon>
        <taxon>Pleosporales</taxon>
        <taxon>Lindgomycetaceae</taxon>
        <taxon>Clohesyomyces</taxon>
    </lineage>
</organism>
<comment type="subunit">
    <text evidence="8">Component of the Mediator complex.</text>
</comment>
<dbReference type="OrthoDB" id="344220at2759"/>
<evidence type="ECO:0000256" key="5">
    <source>
        <dbReference type="ARBA" id="ARBA00023163"/>
    </source>
</evidence>
<dbReference type="PANTHER" id="PTHR13104">
    <property type="entry name" value="MED-6-RELATED"/>
    <property type="match status" value="1"/>
</dbReference>
<evidence type="ECO:0000256" key="7">
    <source>
        <dbReference type="ARBA" id="ARBA00031259"/>
    </source>
</evidence>
<dbReference type="Proteomes" id="UP000193144">
    <property type="component" value="Unassembled WGS sequence"/>
</dbReference>
<feature type="region of interest" description="Disordered" evidence="9">
    <location>
        <begin position="286"/>
        <end position="341"/>
    </location>
</feature>
<evidence type="ECO:0000256" key="8">
    <source>
        <dbReference type="RuleBase" id="RU364143"/>
    </source>
</evidence>
<dbReference type="EMBL" id="MCFA01000071">
    <property type="protein sequence ID" value="ORY10556.1"/>
    <property type="molecule type" value="Genomic_DNA"/>
</dbReference>
<dbReference type="STRING" id="1231657.A0A1Y1ZK06"/>
<comment type="caution">
    <text evidence="10">The sequence shown here is derived from an EMBL/GenBank/DDBJ whole genome shotgun (WGS) entry which is preliminary data.</text>
</comment>
<dbReference type="InterPro" id="IPR038566">
    <property type="entry name" value="Mediator_Med6_sf"/>
</dbReference>
<protein>
    <recommendedName>
        <fullName evidence="3 8">Mediator of RNA polymerase II transcription subunit 6</fullName>
    </recommendedName>
    <alternativeName>
        <fullName evidence="7 8">Mediator complex subunit 6</fullName>
    </alternativeName>
</protein>
<keyword evidence="5 8" id="KW-0804">Transcription</keyword>
<evidence type="ECO:0000256" key="6">
    <source>
        <dbReference type="ARBA" id="ARBA00023242"/>
    </source>
</evidence>
<dbReference type="GO" id="GO:0006357">
    <property type="term" value="P:regulation of transcription by RNA polymerase II"/>
    <property type="evidence" value="ECO:0007669"/>
    <property type="project" value="InterPro"/>
</dbReference>
<evidence type="ECO:0000256" key="2">
    <source>
        <dbReference type="ARBA" id="ARBA00007526"/>
    </source>
</evidence>
<evidence type="ECO:0000256" key="3">
    <source>
        <dbReference type="ARBA" id="ARBA00020634"/>
    </source>
</evidence>